<dbReference type="PANTHER" id="PTHR39340">
    <property type="entry name" value="SULFOFRUCTOSEPHOSPHATE ALDOLASE"/>
    <property type="match status" value="1"/>
</dbReference>
<comment type="pathway">
    <text evidence="2">Carbohydrate metabolism; D-tagatose 6-phosphate degradation; D-glyceraldehyde 3-phosphate and glycerone phosphate from D-tagatose 6-phosphate: step 2/2.</text>
</comment>
<dbReference type="Pfam" id="PF01791">
    <property type="entry name" value="DeoC"/>
    <property type="match status" value="1"/>
</dbReference>
<dbReference type="GO" id="GO:0009025">
    <property type="term" value="F:tagatose-bisphosphate aldolase activity"/>
    <property type="evidence" value="ECO:0007669"/>
    <property type="project" value="UniProtKB-EC"/>
</dbReference>
<dbReference type="PANTHER" id="PTHR39340:SF1">
    <property type="entry name" value="SULFOFRUCTOSEPHOSPHATE ALDOLASE"/>
    <property type="match status" value="1"/>
</dbReference>
<dbReference type="GO" id="GO:1902777">
    <property type="term" value="P:6-sulfoquinovose(1-) catabolic process"/>
    <property type="evidence" value="ECO:0007669"/>
    <property type="project" value="TreeGrafter"/>
</dbReference>
<dbReference type="NCBIfam" id="NF009498">
    <property type="entry name" value="PRK12858.1"/>
    <property type="match status" value="1"/>
</dbReference>
<dbReference type="AlphaFoldDB" id="A0A8J3MR02"/>
<dbReference type="Gene3D" id="3.20.20.70">
    <property type="entry name" value="Aldolase class I"/>
    <property type="match status" value="1"/>
</dbReference>
<dbReference type="GO" id="GO:0009024">
    <property type="term" value="F:tagatose-6-phosphate kinase activity"/>
    <property type="evidence" value="ECO:0007669"/>
    <property type="project" value="InterPro"/>
</dbReference>
<comment type="caution">
    <text evidence="7">The sequence shown here is derived from an EMBL/GenBank/DDBJ whole genome shotgun (WGS) entry which is preliminary data.</text>
</comment>
<name>A0A8J3MR02_9CHLR</name>
<dbReference type="SMART" id="SM01133">
    <property type="entry name" value="DeoC"/>
    <property type="match status" value="1"/>
</dbReference>
<evidence type="ECO:0000256" key="1">
    <source>
        <dbReference type="ARBA" id="ARBA00000567"/>
    </source>
</evidence>
<dbReference type="InterPro" id="IPR050552">
    <property type="entry name" value="LacD_aldolase"/>
</dbReference>
<dbReference type="GO" id="GO:0061595">
    <property type="term" value="F:6-deoxy-6-sulfofructose-1-phosphate aldolase activity"/>
    <property type="evidence" value="ECO:0007669"/>
    <property type="project" value="TreeGrafter"/>
</dbReference>
<keyword evidence="5" id="KW-0423">Lactose metabolism</keyword>
<comment type="similarity">
    <text evidence="3">Belongs to the aldolase LacD family.</text>
</comment>
<dbReference type="HAMAP" id="MF_00734">
    <property type="entry name" value="LacD"/>
    <property type="match status" value="1"/>
</dbReference>
<protein>
    <recommendedName>
        <fullName evidence="4">tagatose-bisphosphate aldolase</fullName>
        <ecNumber evidence="4">4.1.2.40</ecNumber>
    </recommendedName>
</protein>
<evidence type="ECO:0000313" key="8">
    <source>
        <dbReference type="Proteomes" id="UP000612362"/>
    </source>
</evidence>
<dbReference type="InterPro" id="IPR013785">
    <property type="entry name" value="Aldolase_TIM"/>
</dbReference>
<dbReference type="SUPFAM" id="SSF51569">
    <property type="entry name" value="Aldolase"/>
    <property type="match status" value="1"/>
</dbReference>
<dbReference type="EC" id="4.1.2.40" evidence="4"/>
<gene>
    <name evidence="7" type="ORF">KSX_14640</name>
</gene>
<reference evidence="7" key="1">
    <citation type="submission" date="2020-10" db="EMBL/GenBank/DDBJ databases">
        <title>Taxonomic study of unclassified bacteria belonging to the class Ktedonobacteria.</title>
        <authorList>
            <person name="Yabe S."/>
            <person name="Wang C.M."/>
            <person name="Zheng Y."/>
            <person name="Sakai Y."/>
            <person name="Cavaletti L."/>
            <person name="Monciardini P."/>
            <person name="Donadio S."/>
        </authorList>
    </citation>
    <scope>NUCLEOTIDE SEQUENCE</scope>
    <source>
        <strain evidence="7">SOSP1-1</strain>
    </source>
</reference>
<keyword evidence="8" id="KW-1185">Reference proteome</keyword>
<dbReference type="RefSeq" id="WP_236031034.1">
    <property type="nucleotide sequence ID" value="NZ_BNJF01000001.1"/>
</dbReference>
<dbReference type="GO" id="GO:0019512">
    <property type="term" value="P:lactose catabolic process via tagatose-6-phosphate"/>
    <property type="evidence" value="ECO:0007669"/>
    <property type="project" value="InterPro"/>
</dbReference>
<evidence type="ECO:0000256" key="5">
    <source>
        <dbReference type="ARBA" id="ARBA00022736"/>
    </source>
</evidence>
<dbReference type="EMBL" id="BNJF01000001">
    <property type="protein sequence ID" value="GHO43301.1"/>
    <property type="molecule type" value="Genomic_DNA"/>
</dbReference>
<evidence type="ECO:0000256" key="6">
    <source>
        <dbReference type="ARBA" id="ARBA00023239"/>
    </source>
</evidence>
<dbReference type="GO" id="GO:2001059">
    <property type="term" value="P:D-tagatose 6-phosphate catabolic process"/>
    <property type="evidence" value="ECO:0007669"/>
    <property type="project" value="UniProtKB-UniPathway"/>
</dbReference>
<evidence type="ECO:0000256" key="3">
    <source>
        <dbReference type="ARBA" id="ARBA00008679"/>
    </source>
</evidence>
<evidence type="ECO:0000256" key="4">
    <source>
        <dbReference type="ARBA" id="ARBA00012905"/>
    </source>
</evidence>
<dbReference type="InterPro" id="IPR002915">
    <property type="entry name" value="DeoC/FbaB/LacD_aldolase"/>
</dbReference>
<organism evidence="7 8">
    <name type="scientific">Ktedonospora formicarum</name>
    <dbReference type="NCBI Taxonomy" id="2778364"/>
    <lineage>
        <taxon>Bacteria</taxon>
        <taxon>Bacillati</taxon>
        <taxon>Chloroflexota</taxon>
        <taxon>Ktedonobacteria</taxon>
        <taxon>Ktedonobacterales</taxon>
        <taxon>Ktedonobacteraceae</taxon>
        <taxon>Ktedonospora</taxon>
    </lineage>
</organism>
<evidence type="ECO:0000313" key="7">
    <source>
        <dbReference type="EMBL" id="GHO43301.1"/>
    </source>
</evidence>
<dbReference type="InterPro" id="IPR005927">
    <property type="entry name" value="Tag_1.6-dipho_adolase"/>
</dbReference>
<proteinExistence type="inferred from homology"/>
<accession>A0A8J3MR02</accession>
<dbReference type="Proteomes" id="UP000612362">
    <property type="component" value="Unassembled WGS sequence"/>
</dbReference>
<comment type="catalytic activity">
    <reaction evidence="1">
        <text>D-tagatofuranose 1,6-bisphosphate = D-glyceraldehyde 3-phosphate + dihydroxyacetone phosphate</text>
        <dbReference type="Rhea" id="RHEA:22948"/>
        <dbReference type="ChEBI" id="CHEBI:57642"/>
        <dbReference type="ChEBI" id="CHEBI:58694"/>
        <dbReference type="ChEBI" id="CHEBI:59776"/>
        <dbReference type="EC" id="4.1.2.40"/>
    </reaction>
</comment>
<dbReference type="UniPathway" id="UPA00704">
    <property type="reaction ID" value="UER00716"/>
</dbReference>
<sequence length="341" mass="37759">MTKVRISRGKFEHIQACANERGIIAAVAMDQRGSLKKSIEKLEEGRGTPEAIAAFKSKVSQVLTCYASAILLDPEYGLPALRERAEGSGALLSYEVTGYDPQAVGRLPRLLERWSARRLVEVGADVVKILLYYNPADEAWINESKQAFVERVGDECRALDIPFFLEPLAYDNIHQEQSLEFARLKPAYIQTIMQEFSRPRYGIDMLKVEVPINCTYLAGSLAYKGDEVAYNRQEAKEHFQAAAKAAKLPFIYLSGGVDDAVFRETLELAAEAGVPFSGVLCGRATWKGGIPVFVNEGEAALEAWLQEQGVRNVQALNAVLDRCAQPWHTIYGGLDAIEIVE</sequence>
<keyword evidence="6" id="KW-0456">Lyase</keyword>
<evidence type="ECO:0000256" key="2">
    <source>
        <dbReference type="ARBA" id="ARBA00005191"/>
    </source>
</evidence>